<dbReference type="RefSeq" id="WP_050430018.1">
    <property type="nucleotide sequence ID" value="NZ_CP012159.1"/>
</dbReference>
<gene>
    <name evidence="1" type="ORF">CMC5_018290</name>
</gene>
<name>A0A0K1EAI7_CHOCO</name>
<proteinExistence type="predicted"/>
<organism evidence="1 2">
    <name type="scientific">Chondromyces crocatus</name>
    <dbReference type="NCBI Taxonomy" id="52"/>
    <lineage>
        <taxon>Bacteria</taxon>
        <taxon>Pseudomonadati</taxon>
        <taxon>Myxococcota</taxon>
        <taxon>Polyangia</taxon>
        <taxon>Polyangiales</taxon>
        <taxon>Polyangiaceae</taxon>
        <taxon>Chondromyces</taxon>
    </lineage>
</organism>
<dbReference type="Proteomes" id="UP000067626">
    <property type="component" value="Chromosome"/>
</dbReference>
<dbReference type="STRING" id="52.CMC5_018290"/>
<evidence type="ECO:0008006" key="3">
    <source>
        <dbReference type="Google" id="ProtNLM"/>
    </source>
</evidence>
<dbReference type="AlphaFoldDB" id="A0A0K1EAI7"/>
<dbReference type="KEGG" id="ccro:CMC5_018290"/>
<sequence>MSVCDLITNSEVKALLDRVIPSYDRMLRLPIRVASRSRRAPLIGTAFDYALRFELQRRCPQARDQGWVAEHALHVLNAGYLSEGADPFTTAQLAERVRCRVDDARVFQREHLRQKQPDRAWMERLADHALRLARLDSLYRAGYHGPELFAENSTALREEVLALLACVPREIFTGRGEVLLNPTFGKYSSWVGGADADLITDDRLIDIKVVAQPNVERGMVRQLVAYLILATCARRDGELMPPIAWIQLYFARHGHLWSMPAASILEHPAYAEVERGILQVARAMNAPRFLPIETVDILPTQAT</sequence>
<accession>A0A0K1EAI7</accession>
<evidence type="ECO:0000313" key="2">
    <source>
        <dbReference type="Proteomes" id="UP000067626"/>
    </source>
</evidence>
<evidence type="ECO:0000313" key="1">
    <source>
        <dbReference type="EMBL" id="AKT37687.1"/>
    </source>
</evidence>
<protein>
    <recommendedName>
        <fullName evidence="3">PD-(D/E)XK endonuclease-like domain-containing protein</fullName>
    </recommendedName>
</protein>
<dbReference type="EMBL" id="CP012159">
    <property type="protein sequence ID" value="AKT37687.1"/>
    <property type="molecule type" value="Genomic_DNA"/>
</dbReference>
<dbReference type="OrthoDB" id="4001768at2"/>
<reference evidence="1 2" key="1">
    <citation type="submission" date="2015-07" db="EMBL/GenBank/DDBJ databases">
        <title>Genome analysis of myxobacterium Chondromyces crocatus Cm c5 reveals a high potential for natural compound synthesis and the genetic basis for the loss of fruiting body formation.</title>
        <authorList>
            <person name="Zaburannyi N."/>
            <person name="Bunk B."/>
            <person name="Maier J."/>
            <person name="Overmann J."/>
            <person name="Mueller R."/>
        </authorList>
    </citation>
    <scope>NUCLEOTIDE SEQUENCE [LARGE SCALE GENOMIC DNA]</scope>
    <source>
        <strain evidence="1 2">Cm c5</strain>
    </source>
</reference>
<keyword evidence="2" id="KW-1185">Reference proteome</keyword>